<dbReference type="Pfam" id="PF24068">
    <property type="entry name" value="TPD1_C"/>
    <property type="match status" value="1"/>
</dbReference>
<feature type="signal peptide" evidence="2">
    <location>
        <begin position="1"/>
        <end position="23"/>
    </location>
</feature>
<proteinExistence type="predicted"/>
<evidence type="ECO:0008006" key="5">
    <source>
        <dbReference type="Google" id="ProtNLM"/>
    </source>
</evidence>
<dbReference type="GO" id="GO:0001709">
    <property type="term" value="P:cell fate determination"/>
    <property type="evidence" value="ECO:0007669"/>
    <property type="project" value="TreeGrafter"/>
</dbReference>
<accession>A0A8T0P6Z0</accession>
<evidence type="ECO:0000256" key="2">
    <source>
        <dbReference type="SAM" id="SignalP"/>
    </source>
</evidence>
<organism evidence="3 4">
    <name type="scientific">Panicum virgatum</name>
    <name type="common">Blackwell switchgrass</name>
    <dbReference type="NCBI Taxonomy" id="38727"/>
    <lineage>
        <taxon>Eukaryota</taxon>
        <taxon>Viridiplantae</taxon>
        <taxon>Streptophyta</taxon>
        <taxon>Embryophyta</taxon>
        <taxon>Tracheophyta</taxon>
        <taxon>Spermatophyta</taxon>
        <taxon>Magnoliopsida</taxon>
        <taxon>Liliopsida</taxon>
        <taxon>Poales</taxon>
        <taxon>Poaceae</taxon>
        <taxon>PACMAD clade</taxon>
        <taxon>Panicoideae</taxon>
        <taxon>Panicodae</taxon>
        <taxon>Paniceae</taxon>
        <taxon>Panicinae</taxon>
        <taxon>Panicum</taxon>
        <taxon>Panicum sect. Hiantes</taxon>
    </lineage>
</organism>
<gene>
    <name evidence="3" type="ORF">PVAP13_8NG101500</name>
</gene>
<dbReference type="EMBL" id="CM029052">
    <property type="protein sequence ID" value="KAG2557937.1"/>
    <property type="molecule type" value="Genomic_DNA"/>
</dbReference>
<dbReference type="InterPro" id="IPR040361">
    <property type="entry name" value="TPD1"/>
</dbReference>
<keyword evidence="4" id="KW-1185">Reference proteome</keyword>
<dbReference type="Proteomes" id="UP000823388">
    <property type="component" value="Chromosome 8N"/>
</dbReference>
<evidence type="ECO:0000256" key="1">
    <source>
        <dbReference type="ARBA" id="ARBA00022729"/>
    </source>
</evidence>
<sequence length="128" mass="13683">MEGKLMSIFLFLALFCLCNQGNAEQCSLSDLAVTQTAVPSRVEGYTKYAVTVENKCICTQGNIKLSCSGFRPSLGVNPDVLSVDGDGKLCTLNGGRPIGMGPDYAVKFSYAWSSEFSFRPVSSTIACS</sequence>
<protein>
    <recommendedName>
        <fullName evidence="5">Beta-1,3-N-Acetylglucosaminyltransferase family protein</fullName>
    </recommendedName>
</protein>
<evidence type="ECO:0000313" key="3">
    <source>
        <dbReference type="EMBL" id="KAG2557937.1"/>
    </source>
</evidence>
<comment type="caution">
    <text evidence="3">The sequence shown here is derived from an EMBL/GenBank/DDBJ whole genome shotgun (WGS) entry which is preliminary data.</text>
</comment>
<dbReference type="PANTHER" id="PTHR33184:SF50">
    <property type="entry name" value="PUTATIVE-RELATED"/>
    <property type="match status" value="1"/>
</dbReference>
<name>A0A8T0P6Z0_PANVG</name>
<reference evidence="3" key="1">
    <citation type="submission" date="2020-05" db="EMBL/GenBank/DDBJ databases">
        <title>WGS assembly of Panicum virgatum.</title>
        <authorList>
            <person name="Lovell J.T."/>
            <person name="Jenkins J."/>
            <person name="Shu S."/>
            <person name="Juenger T.E."/>
            <person name="Schmutz J."/>
        </authorList>
    </citation>
    <scope>NUCLEOTIDE SEQUENCE</scope>
    <source>
        <strain evidence="3">AP13</strain>
    </source>
</reference>
<evidence type="ECO:0000313" key="4">
    <source>
        <dbReference type="Proteomes" id="UP000823388"/>
    </source>
</evidence>
<keyword evidence="1 2" id="KW-0732">Signal</keyword>
<dbReference type="AlphaFoldDB" id="A0A8T0P6Z0"/>
<dbReference type="OrthoDB" id="603213at2759"/>
<feature type="chain" id="PRO_5035858665" description="Beta-1,3-N-Acetylglucosaminyltransferase family protein" evidence="2">
    <location>
        <begin position="24"/>
        <end position="128"/>
    </location>
</feature>
<dbReference type="PANTHER" id="PTHR33184">
    <property type="entry name" value="PROTEIN TAPETUM DETERMINANT 1-LIKE-RELATED"/>
    <property type="match status" value="1"/>
</dbReference>